<feature type="compositionally biased region" description="Acidic residues" evidence="6">
    <location>
        <begin position="217"/>
        <end position="233"/>
    </location>
</feature>
<feature type="domain" description="Large ribosomal subunit protein bL25 L25" evidence="7">
    <location>
        <begin position="28"/>
        <end position="107"/>
    </location>
</feature>
<dbReference type="InterPro" id="IPR029751">
    <property type="entry name" value="Ribosomal_L25_dom"/>
</dbReference>
<reference evidence="9 10" key="1">
    <citation type="submission" date="2013-12" db="EMBL/GenBank/DDBJ databases">
        <authorList>
            <person name="Zelazny A."/>
            <person name="Olivier K."/>
            <person name="Holland S."/>
            <person name="Lenaerts A."/>
            <person name="Ordway D."/>
            <person name="DeGroote M.A."/>
            <person name="Parker T."/>
            <person name="Sizemore C."/>
            <person name="Tallon L.J."/>
            <person name="Sadzewicz L.K."/>
            <person name="Sengamalay N."/>
            <person name="Fraser C.M."/>
            <person name="Hine E."/>
            <person name="Shefchek K.A."/>
            <person name="Das S.P."/>
            <person name="Tettelin H."/>
        </authorList>
    </citation>
    <scope>NUCLEOTIDE SEQUENCE [LARGE SCALE GENOMIC DNA]</scope>
    <source>
        <strain evidence="9 10">1956</strain>
    </source>
</reference>
<dbReference type="GO" id="GO:0006412">
    <property type="term" value="P:translation"/>
    <property type="evidence" value="ECO:0007669"/>
    <property type="project" value="UniProtKB-UniRule"/>
</dbReference>
<evidence type="ECO:0000313" key="9">
    <source>
        <dbReference type="EMBL" id="EUA57760.1"/>
    </source>
</evidence>
<dbReference type="InterPro" id="IPR020930">
    <property type="entry name" value="Ribosomal_uL5_bac-type"/>
</dbReference>
<gene>
    <name evidence="5" type="primary">rplY</name>
    <name evidence="5" type="synonym">ctc</name>
    <name evidence="9" type="ORF">I550_0888</name>
</gene>
<proteinExistence type="inferred from homology"/>
<dbReference type="Gene3D" id="2.40.240.10">
    <property type="entry name" value="Ribosomal Protein L25, Chain P"/>
    <property type="match status" value="1"/>
</dbReference>
<comment type="function">
    <text evidence="5">This is one of the proteins that binds to the 5S RNA in the ribosome where it forms part of the central protuberance.</text>
</comment>
<dbReference type="InterPro" id="IPR020056">
    <property type="entry name" value="Rbsml_bL25/Gln-tRNA_synth_N"/>
</dbReference>
<dbReference type="InterPro" id="IPR020057">
    <property type="entry name" value="Ribosomal_bL25_b-dom"/>
</dbReference>
<protein>
    <recommendedName>
        <fullName evidence="5">Large ribosomal subunit protein bL25</fullName>
    </recommendedName>
    <alternativeName>
        <fullName evidence="5">General stress protein CTC</fullName>
    </alternativeName>
</protein>
<name>X8CR76_MYCIT</name>
<evidence type="ECO:0000256" key="2">
    <source>
        <dbReference type="ARBA" id="ARBA00022884"/>
    </source>
</evidence>
<dbReference type="Gene3D" id="2.170.120.20">
    <property type="entry name" value="Ribosomal protein L25, beta domain"/>
    <property type="match status" value="1"/>
</dbReference>
<evidence type="ECO:0000256" key="3">
    <source>
        <dbReference type="ARBA" id="ARBA00022980"/>
    </source>
</evidence>
<dbReference type="NCBIfam" id="NF004131">
    <property type="entry name" value="PRK05618.2-1"/>
    <property type="match status" value="1"/>
</dbReference>
<organism evidence="9 10">
    <name type="scientific">Mycobacterium intracellulare 1956</name>
    <dbReference type="NCBI Taxonomy" id="1299331"/>
    <lineage>
        <taxon>Bacteria</taxon>
        <taxon>Bacillati</taxon>
        <taxon>Actinomycetota</taxon>
        <taxon>Actinomycetes</taxon>
        <taxon>Mycobacteriales</taxon>
        <taxon>Mycobacteriaceae</taxon>
        <taxon>Mycobacterium</taxon>
        <taxon>Mycobacterium avium complex (MAC)</taxon>
    </lineage>
</organism>
<dbReference type="AlphaFoldDB" id="X8CR76"/>
<evidence type="ECO:0000256" key="1">
    <source>
        <dbReference type="ARBA" id="ARBA00022730"/>
    </source>
</evidence>
<dbReference type="Proteomes" id="UP000020825">
    <property type="component" value="Unassembled WGS sequence"/>
</dbReference>
<dbReference type="Pfam" id="PF01386">
    <property type="entry name" value="Ribosomal_L25p"/>
    <property type="match status" value="1"/>
</dbReference>
<dbReference type="InterPro" id="IPR037121">
    <property type="entry name" value="Ribosomal_bL25_C"/>
</dbReference>
<dbReference type="GO" id="GO:0008097">
    <property type="term" value="F:5S rRNA binding"/>
    <property type="evidence" value="ECO:0007669"/>
    <property type="project" value="InterPro"/>
</dbReference>
<feature type="region of interest" description="Disordered" evidence="6">
    <location>
        <begin position="1"/>
        <end position="33"/>
    </location>
</feature>
<keyword evidence="4 5" id="KW-0687">Ribonucleoprotein</keyword>
<comment type="caution">
    <text evidence="9">The sequence shown here is derived from an EMBL/GenBank/DDBJ whole genome shotgun (WGS) entry which is preliminary data.</text>
</comment>
<dbReference type="PATRIC" id="fig|1299331.3.peg.865"/>
<comment type="similarity">
    <text evidence="5">Belongs to the bacterial ribosomal protein bL25 family. CTC subfamily.</text>
</comment>
<sequence length="233" mass="24986">MPRTTEHTQERHDGCQNPQPAQGHGARRDRQGCVRRARRDGKIPAVLYGHGADPQHLELPGHDFAAVLRHAGTNAVLTLDIEGKEQLALTKSLDIHPIRRTIQHADLLVVRRGEKVVVEVRVVIEGDAAPGTLVTQETSTIEVEADAMSIPEQLTVSVEDTEPGTQFTAGQISLPKGVNLISDPEMLVVNVVNAPTAEELAEEGAGEVTEEAAPAEGEAEEAGEEEASEAESE</sequence>
<evidence type="ECO:0000256" key="6">
    <source>
        <dbReference type="SAM" id="MobiDB-lite"/>
    </source>
</evidence>
<accession>X8CR76</accession>
<dbReference type="EMBL" id="JAOG01000001">
    <property type="protein sequence ID" value="EUA57760.1"/>
    <property type="molecule type" value="Genomic_DNA"/>
</dbReference>
<dbReference type="InterPro" id="IPR001021">
    <property type="entry name" value="Ribosomal_bL25_long"/>
</dbReference>
<dbReference type="InterPro" id="IPR011035">
    <property type="entry name" value="Ribosomal_bL25/Gln-tRNA_synth"/>
</dbReference>
<dbReference type="NCBIfam" id="TIGR00731">
    <property type="entry name" value="bL25_bact_ctc"/>
    <property type="match status" value="1"/>
</dbReference>
<evidence type="ECO:0000313" key="10">
    <source>
        <dbReference type="Proteomes" id="UP000020825"/>
    </source>
</evidence>
<evidence type="ECO:0000256" key="4">
    <source>
        <dbReference type="ARBA" id="ARBA00023274"/>
    </source>
</evidence>
<dbReference type="CDD" id="cd00495">
    <property type="entry name" value="Ribosomal_L25_TL5_CTC"/>
    <property type="match status" value="1"/>
</dbReference>
<dbReference type="Pfam" id="PF14693">
    <property type="entry name" value="Ribosomal_TL5_C"/>
    <property type="match status" value="1"/>
</dbReference>
<feature type="compositionally biased region" description="Acidic residues" evidence="6">
    <location>
        <begin position="199"/>
        <end position="210"/>
    </location>
</feature>
<dbReference type="SUPFAM" id="SSF50715">
    <property type="entry name" value="Ribosomal protein L25-like"/>
    <property type="match status" value="1"/>
</dbReference>
<evidence type="ECO:0000259" key="7">
    <source>
        <dbReference type="Pfam" id="PF01386"/>
    </source>
</evidence>
<dbReference type="GO" id="GO:0022625">
    <property type="term" value="C:cytosolic large ribosomal subunit"/>
    <property type="evidence" value="ECO:0007669"/>
    <property type="project" value="TreeGrafter"/>
</dbReference>
<dbReference type="HAMAP" id="MF_01334">
    <property type="entry name" value="Ribosomal_bL25_CTC"/>
    <property type="match status" value="1"/>
</dbReference>
<dbReference type="PANTHER" id="PTHR33284:SF1">
    <property type="entry name" value="RIBOSOMAL PROTEIN L25_GLN-TRNA SYNTHETASE, ANTI-CODON-BINDING DOMAIN-CONTAINING PROTEIN"/>
    <property type="match status" value="1"/>
</dbReference>
<feature type="region of interest" description="Disordered" evidence="6">
    <location>
        <begin position="198"/>
        <end position="233"/>
    </location>
</feature>
<keyword evidence="1 5" id="KW-0699">rRNA-binding</keyword>
<dbReference type="PANTHER" id="PTHR33284">
    <property type="entry name" value="RIBOSOMAL PROTEIN L25/GLN-TRNA SYNTHETASE, ANTI-CODON-BINDING DOMAIN-CONTAINING PROTEIN"/>
    <property type="match status" value="1"/>
</dbReference>
<feature type="domain" description="Large ribosomal subunit protein bL25 beta" evidence="8">
    <location>
        <begin position="115"/>
        <end position="193"/>
    </location>
</feature>
<evidence type="ECO:0000259" key="8">
    <source>
        <dbReference type="Pfam" id="PF14693"/>
    </source>
</evidence>
<dbReference type="GO" id="GO:0003735">
    <property type="term" value="F:structural constituent of ribosome"/>
    <property type="evidence" value="ECO:0007669"/>
    <property type="project" value="InterPro"/>
</dbReference>
<keyword evidence="3 5" id="KW-0689">Ribosomal protein</keyword>
<keyword evidence="2 5" id="KW-0694">RNA-binding</keyword>
<evidence type="ECO:0000256" key="5">
    <source>
        <dbReference type="HAMAP-Rule" id="MF_01334"/>
    </source>
</evidence>
<comment type="subunit">
    <text evidence="5">Part of the 50S ribosomal subunit; part of the 5S rRNA/L5/L18/L25 subcomplex. Contacts the 5S rRNA. Binds to the 5S rRNA independently of L5 and L18.</text>
</comment>
<feature type="compositionally biased region" description="Basic and acidic residues" evidence="6">
    <location>
        <begin position="1"/>
        <end position="14"/>
    </location>
</feature>